<dbReference type="AlphaFoldDB" id="A0A8H7KG44"/>
<dbReference type="Gene3D" id="3.40.50.300">
    <property type="entry name" value="P-loop containing nucleotide triphosphate hydrolases"/>
    <property type="match status" value="1"/>
</dbReference>
<dbReference type="CDD" id="cd00882">
    <property type="entry name" value="Ras_like_GTPase"/>
    <property type="match status" value="1"/>
</dbReference>
<accession>A0A8H7KG44</accession>
<evidence type="ECO:0000313" key="2">
    <source>
        <dbReference type="Proteomes" id="UP000629468"/>
    </source>
</evidence>
<sequence length="187" mass="21073">MGPTGSGKSSFLSAVTGEDMGRRHGPSSHSGGIHAIRVRVPEHGVNFVFVVAPGFDDKRKLVNGIFKPTSDWLKEMQSRNLNLSHILYLRCISDNGLAGAPWVDIVLFDKIRMHHSCKNVVLVTTMWNELDGRGIGTARERKLKDTFWKPLLDRRCTLQRHDGTTDSAWDIIHHVLVKSKRQQRPLS</sequence>
<evidence type="ECO:0000313" key="1">
    <source>
        <dbReference type="EMBL" id="KAF7771750.1"/>
    </source>
</evidence>
<dbReference type="InterPro" id="IPR027417">
    <property type="entry name" value="P-loop_NTPase"/>
</dbReference>
<comment type="caution">
    <text evidence="1">The sequence shown here is derived from an EMBL/GenBank/DDBJ whole genome shotgun (WGS) entry which is preliminary data.</text>
</comment>
<dbReference type="EMBL" id="JABXXO010000008">
    <property type="protein sequence ID" value="KAF7771750.1"/>
    <property type="molecule type" value="Genomic_DNA"/>
</dbReference>
<dbReference type="Proteomes" id="UP000629468">
    <property type="component" value="Unassembled WGS sequence"/>
</dbReference>
<organism evidence="1 2">
    <name type="scientific">Agaricus bisporus var. burnettii</name>
    <dbReference type="NCBI Taxonomy" id="192524"/>
    <lineage>
        <taxon>Eukaryota</taxon>
        <taxon>Fungi</taxon>
        <taxon>Dikarya</taxon>
        <taxon>Basidiomycota</taxon>
        <taxon>Agaricomycotina</taxon>
        <taxon>Agaricomycetes</taxon>
        <taxon>Agaricomycetidae</taxon>
        <taxon>Agaricales</taxon>
        <taxon>Agaricineae</taxon>
        <taxon>Agaricaceae</taxon>
        <taxon>Agaricus</taxon>
    </lineage>
</organism>
<gene>
    <name evidence="1" type="ORF">Agabi119p4_6061</name>
</gene>
<evidence type="ECO:0008006" key="3">
    <source>
        <dbReference type="Google" id="ProtNLM"/>
    </source>
</evidence>
<protein>
    <recommendedName>
        <fullName evidence="3">G domain-containing protein</fullName>
    </recommendedName>
</protein>
<reference evidence="1 2" key="1">
    <citation type="journal article" name="Sci. Rep.">
        <title>Telomere-to-telomere assembled and centromere annotated genomes of the two main subspecies of the button mushroom Agaricus bisporus reveal especially polymorphic chromosome ends.</title>
        <authorList>
            <person name="Sonnenberg A.S.M."/>
            <person name="Sedaghat-Telgerd N."/>
            <person name="Lavrijssen B."/>
            <person name="Ohm R.A."/>
            <person name="Hendrickx P.M."/>
            <person name="Scholtmeijer K."/>
            <person name="Baars J.J.P."/>
            <person name="van Peer A."/>
        </authorList>
    </citation>
    <scope>NUCLEOTIDE SEQUENCE [LARGE SCALE GENOMIC DNA]</scope>
    <source>
        <strain evidence="1 2">H119_p4</strain>
    </source>
</reference>
<proteinExistence type="predicted"/>
<name>A0A8H7KG44_AGABI</name>
<dbReference type="SUPFAM" id="SSF52540">
    <property type="entry name" value="P-loop containing nucleoside triphosphate hydrolases"/>
    <property type="match status" value="1"/>
</dbReference>